<reference evidence="4" key="1">
    <citation type="submission" date="2017-04" db="EMBL/GenBank/DDBJ databases">
        <authorList>
            <person name="Varghese N."/>
            <person name="Submissions S."/>
        </authorList>
    </citation>
    <scope>NUCLEOTIDE SEQUENCE [LARGE SCALE GENOMIC DNA]</scope>
</reference>
<protein>
    <submittedName>
        <fullName evidence="3">Uncharacterized protein</fullName>
    </submittedName>
</protein>
<dbReference type="Proteomes" id="UP000194420">
    <property type="component" value="Unassembled WGS sequence"/>
</dbReference>
<gene>
    <name evidence="3" type="ORF">SAMN06297468_1658</name>
</gene>
<evidence type="ECO:0000256" key="2">
    <source>
        <dbReference type="SAM" id="SignalP"/>
    </source>
</evidence>
<evidence type="ECO:0000313" key="4">
    <source>
        <dbReference type="Proteomes" id="UP000194420"/>
    </source>
</evidence>
<keyword evidence="2" id="KW-0732">Signal</keyword>
<dbReference type="EMBL" id="FXWG01000002">
    <property type="protein sequence ID" value="SMQ69470.1"/>
    <property type="molecule type" value="Genomic_DNA"/>
</dbReference>
<dbReference type="RefSeq" id="WP_086437544.1">
    <property type="nucleotide sequence ID" value="NZ_FXWG01000002.1"/>
</dbReference>
<feature type="signal peptide" evidence="2">
    <location>
        <begin position="1"/>
        <end position="20"/>
    </location>
</feature>
<accession>A0A1Y6F7W8</accession>
<organism evidence="3 4">
    <name type="scientific">Altererythrobacter xiamenensis</name>
    <dbReference type="NCBI Taxonomy" id="1316679"/>
    <lineage>
        <taxon>Bacteria</taxon>
        <taxon>Pseudomonadati</taxon>
        <taxon>Pseudomonadota</taxon>
        <taxon>Alphaproteobacteria</taxon>
        <taxon>Sphingomonadales</taxon>
        <taxon>Erythrobacteraceae</taxon>
        <taxon>Altererythrobacter</taxon>
    </lineage>
</organism>
<keyword evidence="4" id="KW-1185">Reference proteome</keyword>
<evidence type="ECO:0000256" key="1">
    <source>
        <dbReference type="SAM" id="MobiDB-lite"/>
    </source>
</evidence>
<name>A0A1Y6F7W8_9SPHN</name>
<feature type="compositionally biased region" description="Acidic residues" evidence="1">
    <location>
        <begin position="72"/>
        <end position="90"/>
    </location>
</feature>
<sequence>MRLVISLLTGAMALSLAACSQETQDNAEVAAERAAADAEANAEVVGNELREGAIVAADEISEGAANLKDNLEEADAADADPGDGDLDGTD</sequence>
<proteinExistence type="predicted"/>
<dbReference type="AlphaFoldDB" id="A0A1Y6F7W8"/>
<evidence type="ECO:0000313" key="3">
    <source>
        <dbReference type="EMBL" id="SMQ69470.1"/>
    </source>
</evidence>
<feature type="chain" id="PRO_5013096942" evidence="2">
    <location>
        <begin position="21"/>
        <end position="90"/>
    </location>
</feature>
<dbReference type="PROSITE" id="PS51257">
    <property type="entry name" value="PROKAR_LIPOPROTEIN"/>
    <property type="match status" value="1"/>
</dbReference>
<feature type="region of interest" description="Disordered" evidence="1">
    <location>
        <begin position="66"/>
        <end position="90"/>
    </location>
</feature>